<dbReference type="InterPro" id="IPR019534">
    <property type="entry name" value="DUF2452"/>
</dbReference>
<accession>A0ABT8QY20</accession>
<comment type="caution">
    <text evidence="2">The sequence shown here is derived from an EMBL/GenBank/DDBJ whole genome shotgun (WGS) entry which is preliminary data.</text>
</comment>
<organism evidence="2 3">
    <name type="scientific">Rhodocytophaga aerolata</name>
    <dbReference type="NCBI Taxonomy" id="455078"/>
    <lineage>
        <taxon>Bacteria</taxon>
        <taxon>Pseudomonadati</taxon>
        <taxon>Bacteroidota</taxon>
        <taxon>Cytophagia</taxon>
        <taxon>Cytophagales</taxon>
        <taxon>Rhodocytophagaceae</taxon>
        <taxon>Rhodocytophaga</taxon>
    </lineage>
</organism>
<feature type="coiled-coil region" evidence="1">
    <location>
        <begin position="45"/>
        <end position="79"/>
    </location>
</feature>
<dbReference type="Proteomes" id="UP001168528">
    <property type="component" value="Unassembled WGS sequence"/>
</dbReference>
<reference evidence="2" key="1">
    <citation type="submission" date="2023-07" db="EMBL/GenBank/DDBJ databases">
        <title>The genome sequence of Rhodocytophaga aerolata KACC 12507.</title>
        <authorList>
            <person name="Zhang X."/>
        </authorList>
    </citation>
    <scope>NUCLEOTIDE SEQUENCE</scope>
    <source>
        <strain evidence="2">KACC 12507</strain>
    </source>
</reference>
<keyword evidence="1" id="KW-0175">Coiled coil</keyword>
<evidence type="ECO:0000256" key="1">
    <source>
        <dbReference type="SAM" id="Coils"/>
    </source>
</evidence>
<dbReference type="EMBL" id="JAUKPO010000001">
    <property type="protein sequence ID" value="MDO1444737.1"/>
    <property type="molecule type" value="Genomic_DNA"/>
</dbReference>
<sequence>MENPIDKDKVAENPGLLPYAHTVGSAVIKPEDKGKIKGRAVVAMRQQTERQMSQLYKQMQVLAEQANELKRRVEVSERIYSADMGFEPLIGHTYYLYERKDGSDLLSMVAPHEWGRSVSFSRFIAKVTLLADHTWDVAYNEEE</sequence>
<evidence type="ECO:0000313" key="3">
    <source>
        <dbReference type="Proteomes" id="UP001168528"/>
    </source>
</evidence>
<dbReference type="RefSeq" id="WP_302035540.1">
    <property type="nucleotide sequence ID" value="NZ_JAUKPO010000001.1"/>
</dbReference>
<name>A0ABT8QY20_9BACT</name>
<evidence type="ECO:0000313" key="2">
    <source>
        <dbReference type="EMBL" id="MDO1444737.1"/>
    </source>
</evidence>
<protein>
    <submittedName>
        <fullName evidence="2">DUF2452 domain-containing protein</fullName>
    </submittedName>
</protein>
<keyword evidence="3" id="KW-1185">Reference proteome</keyword>
<proteinExistence type="predicted"/>
<dbReference type="Pfam" id="PF10504">
    <property type="entry name" value="DUF2452"/>
    <property type="match status" value="1"/>
</dbReference>
<gene>
    <name evidence="2" type="ORF">Q0590_00670</name>
</gene>